<evidence type="ECO:0000313" key="1">
    <source>
        <dbReference type="EMBL" id="SVD93780.1"/>
    </source>
</evidence>
<accession>A0A382ZEP8</accession>
<gene>
    <name evidence="1" type="ORF">METZ01_LOCUS446634</name>
</gene>
<sequence length="57" mass="5864">MPSWKKVITSGSSAHLNEITGSGGIHLPDSAELTLGDSEDLKIYHGGSNSIIQEGGA</sequence>
<proteinExistence type="predicted"/>
<dbReference type="AlphaFoldDB" id="A0A382ZEP8"/>
<dbReference type="EMBL" id="UINC01183170">
    <property type="protein sequence ID" value="SVD93780.1"/>
    <property type="molecule type" value="Genomic_DNA"/>
</dbReference>
<name>A0A382ZEP8_9ZZZZ</name>
<reference evidence="1" key="1">
    <citation type="submission" date="2018-05" db="EMBL/GenBank/DDBJ databases">
        <authorList>
            <person name="Lanie J.A."/>
            <person name="Ng W.-L."/>
            <person name="Kazmierczak K.M."/>
            <person name="Andrzejewski T.M."/>
            <person name="Davidsen T.M."/>
            <person name="Wayne K.J."/>
            <person name="Tettelin H."/>
            <person name="Glass J.I."/>
            <person name="Rusch D."/>
            <person name="Podicherti R."/>
            <person name="Tsui H.-C.T."/>
            <person name="Winkler M.E."/>
        </authorList>
    </citation>
    <scope>NUCLEOTIDE SEQUENCE</scope>
</reference>
<organism evidence="1">
    <name type="scientific">marine metagenome</name>
    <dbReference type="NCBI Taxonomy" id="408172"/>
    <lineage>
        <taxon>unclassified sequences</taxon>
        <taxon>metagenomes</taxon>
        <taxon>ecological metagenomes</taxon>
    </lineage>
</organism>
<protein>
    <submittedName>
        <fullName evidence="1">Uncharacterized protein</fullName>
    </submittedName>
</protein>
<feature type="non-terminal residue" evidence="1">
    <location>
        <position position="57"/>
    </location>
</feature>